<protein>
    <submittedName>
        <fullName evidence="2">Uncharacterized protein</fullName>
    </submittedName>
</protein>
<comment type="caution">
    <text evidence="2">The sequence shown here is derived from an EMBL/GenBank/DDBJ whole genome shotgun (WGS) entry which is preliminary data.</text>
</comment>
<accession>A0AAW2Z9F2</accession>
<feature type="compositionally biased region" description="Low complexity" evidence="1">
    <location>
        <begin position="244"/>
        <end position="256"/>
    </location>
</feature>
<evidence type="ECO:0000313" key="2">
    <source>
        <dbReference type="EMBL" id="KAL0485862.1"/>
    </source>
</evidence>
<evidence type="ECO:0000313" key="3">
    <source>
        <dbReference type="Proteomes" id="UP001431209"/>
    </source>
</evidence>
<dbReference type="EMBL" id="JAOPGA020001174">
    <property type="protein sequence ID" value="KAL0485862.1"/>
    <property type="molecule type" value="Genomic_DNA"/>
</dbReference>
<gene>
    <name evidence="2" type="ORF">AKO1_002121</name>
</gene>
<sequence>MTRQIILLPPARRSRTTFAMRRDDSWEQLNNYDDDVGLTGIKKIKPPLIRTKSDAKTVIRSKSRDCLDKILISPWDGRNKISPISPASSITLNTFPKISDPPNDLINEEPPPTNNQQVRPSDLQNIVPKHIESTITTIEKHSLKMEQPIITTSAATPIQTDHITQDLFADEYISDADSDVTRSTQPSETVPKRSASPRITTRRKKTGRTNSIDDTNASTSTEDPSLRKIIKKITNQPPSDPDKNLSASINSVNSSSDTIKKTTSRVRLLTKVVREVSSIKHKQIQSKRPYLKPLNIENQTNPPQPKSINDDIKQLRDELSKLIKLEKVQNDVMDQPIIVVEKPSTPVITCVDEEEDNVLLGMEDNMNLGLDASVMEDLSLSQDEEVTNFRLYASSSDAEFNRIAELIKGEEKELKQLLDVLLAEKILNDDEVMKYHDMYGSRIIWRILVPRRKKKKKLRRIIGIYDSTRPL</sequence>
<reference evidence="2 3" key="1">
    <citation type="submission" date="2024-03" db="EMBL/GenBank/DDBJ databases">
        <title>The Acrasis kona genome and developmental transcriptomes reveal deep origins of eukaryotic multicellular pathways.</title>
        <authorList>
            <person name="Sheikh S."/>
            <person name="Fu C.-J."/>
            <person name="Brown M.W."/>
            <person name="Baldauf S.L."/>
        </authorList>
    </citation>
    <scope>NUCLEOTIDE SEQUENCE [LARGE SCALE GENOMIC DNA]</scope>
    <source>
        <strain evidence="2 3">ATCC MYA-3509</strain>
    </source>
</reference>
<feature type="region of interest" description="Disordered" evidence="1">
    <location>
        <begin position="178"/>
        <end position="256"/>
    </location>
</feature>
<name>A0AAW2Z9F2_9EUKA</name>
<evidence type="ECO:0000256" key="1">
    <source>
        <dbReference type="SAM" id="MobiDB-lite"/>
    </source>
</evidence>
<dbReference type="AlphaFoldDB" id="A0AAW2Z9F2"/>
<feature type="compositionally biased region" description="Polar residues" evidence="1">
    <location>
        <begin position="210"/>
        <end position="223"/>
    </location>
</feature>
<keyword evidence="3" id="KW-1185">Reference proteome</keyword>
<dbReference type="Proteomes" id="UP001431209">
    <property type="component" value="Unassembled WGS sequence"/>
</dbReference>
<feature type="region of interest" description="Disordered" evidence="1">
    <location>
        <begin position="101"/>
        <end position="120"/>
    </location>
</feature>
<proteinExistence type="predicted"/>
<organism evidence="2 3">
    <name type="scientific">Acrasis kona</name>
    <dbReference type="NCBI Taxonomy" id="1008807"/>
    <lineage>
        <taxon>Eukaryota</taxon>
        <taxon>Discoba</taxon>
        <taxon>Heterolobosea</taxon>
        <taxon>Tetramitia</taxon>
        <taxon>Eutetramitia</taxon>
        <taxon>Acrasidae</taxon>
        <taxon>Acrasis</taxon>
    </lineage>
</organism>